<accession>A0A0A9DJP6</accession>
<reference evidence="1" key="1">
    <citation type="submission" date="2014-09" db="EMBL/GenBank/DDBJ databases">
        <authorList>
            <person name="Magalhaes I.L.F."/>
            <person name="Oliveira U."/>
            <person name="Santos F.R."/>
            <person name="Vidigal T.H.D.A."/>
            <person name="Brescovit A.D."/>
            <person name="Santos A.J."/>
        </authorList>
    </citation>
    <scope>NUCLEOTIDE SEQUENCE</scope>
    <source>
        <tissue evidence="1">Shoot tissue taken approximately 20 cm above the soil surface</tissue>
    </source>
</reference>
<reference evidence="1" key="2">
    <citation type="journal article" date="2015" name="Data Brief">
        <title>Shoot transcriptome of the giant reed, Arundo donax.</title>
        <authorList>
            <person name="Barrero R.A."/>
            <person name="Guerrero F.D."/>
            <person name="Moolhuijzen P."/>
            <person name="Goolsby J.A."/>
            <person name="Tidwell J."/>
            <person name="Bellgard S.E."/>
            <person name="Bellgard M.I."/>
        </authorList>
    </citation>
    <scope>NUCLEOTIDE SEQUENCE</scope>
    <source>
        <tissue evidence="1">Shoot tissue taken approximately 20 cm above the soil surface</tissue>
    </source>
</reference>
<organism evidence="1">
    <name type="scientific">Arundo donax</name>
    <name type="common">Giant reed</name>
    <name type="synonym">Donax arundinaceus</name>
    <dbReference type="NCBI Taxonomy" id="35708"/>
    <lineage>
        <taxon>Eukaryota</taxon>
        <taxon>Viridiplantae</taxon>
        <taxon>Streptophyta</taxon>
        <taxon>Embryophyta</taxon>
        <taxon>Tracheophyta</taxon>
        <taxon>Spermatophyta</taxon>
        <taxon>Magnoliopsida</taxon>
        <taxon>Liliopsida</taxon>
        <taxon>Poales</taxon>
        <taxon>Poaceae</taxon>
        <taxon>PACMAD clade</taxon>
        <taxon>Arundinoideae</taxon>
        <taxon>Arundineae</taxon>
        <taxon>Arundo</taxon>
    </lineage>
</organism>
<name>A0A0A9DJP6_ARUDO</name>
<sequence>MPIVDKLPALLRQDLESALEDELHSIFDVTQLRQSLGQRKRELEIELKPVPIAAGRSRMRRAARKILNESSINRLISSYFWYQKRIAQWMELPGCTKQRGKCPALYREENVA</sequence>
<evidence type="ECO:0000313" key="1">
    <source>
        <dbReference type="EMBL" id="JAD88011.1"/>
    </source>
</evidence>
<dbReference type="AlphaFoldDB" id="A0A0A9DJP6"/>
<protein>
    <submittedName>
        <fullName evidence="1">Uncharacterized protein</fullName>
    </submittedName>
</protein>
<proteinExistence type="predicted"/>
<dbReference type="EMBL" id="GBRH01209884">
    <property type="protein sequence ID" value="JAD88011.1"/>
    <property type="molecule type" value="Transcribed_RNA"/>
</dbReference>